<keyword evidence="3" id="KW-1185">Reference proteome</keyword>
<dbReference type="InterPro" id="IPR035969">
    <property type="entry name" value="Rab-GAP_TBC_sf"/>
</dbReference>
<feature type="non-terminal residue" evidence="2">
    <location>
        <position position="1"/>
    </location>
</feature>
<dbReference type="EMBL" id="BFAA01014983">
    <property type="protein sequence ID" value="GCB75151.1"/>
    <property type="molecule type" value="Genomic_DNA"/>
</dbReference>
<dbReference type="OrthoDB" id="2126613at2759"/>
<dbReference type="Gene3D" id="1.10.472.80">
    <property type="entry name" value="Ypt/Rab-GAP domain of gyp1p, domain 3"/>
    <property type="match status" value="1"/>
</dbReference>
<keyword evidence="1" id="KW-0175">Coiled coil</keyword>
<protein>
    <submittedName>
        <fullName evidence="2">Uncharacterized protein</fullName>
    </submittedName>
</protein>
<dbReference type="AlphaFoldDB" id="A0A401PPZ6"/>
<comment type="caution">
    <text evidence="2">The sequence shown here is derived from an EMBL/GenBank/DDBJ whole genome shotgun (WGS) entry which is preliminary data.</text>
</comment>
<proteinExistence type="predicted"/>
<organism evidence="2 3">
    <name type="scientific">Scyliorhinus torazame</name>
    <name type="common">Cloudy catshark</name>
    <name type="synonym">Catulus torazame</name>
    <dbReference type="NCBI Taxonomy" id="75743"/>
    <lineage>
        <taxon>Eukaryota</taxon>
        <taxon>Metazoa</taxon>
        <taxon>Chordata</taxon>
        <taxon>Craniata</taxon>
        <taxon>Vertebrata</taxon>
        <taxon>Chondrichthyes</taxon>
        <taxon>Elasmobranchii</taxon>
        <taxon>Galeomorphii</taxon>
        <taxon>Galeoidea</taxon>
        <taxon>Carcharhiniformes</taxon>
        <taxon>Scyliorhinidae</taxon>
        <taxon>Scyliorhinus</taxon>
    </lineage>
</organism>
<sequence>VSSSSAHEDCLEEVANLLDEKDKGVSDIIKNIYAQQAGNKLREDLLRGLRSILHPVINTLFVGHLTMETVLYIWDQYIIGLGQPSYNCIPAFCMAFIHLLREHLQICKTPGEVEVMLRSQAPALTTQQFQKVIKQHFYTNLYKRLNKQDTEVVSLLDPTEVGFAQPWTHLFRKQLSYQIHPKERRQARREEEQLQRLVQETKRIHLEQKFSFEEKLQQERHLRFEMQRKAEEQVSQLQVEMRQMMQQRQHFLDVYSLRRYVDQQLDLESFTGNLCLIESLH</sequence>
<dbReference type="Proteomes" id="UP000288216">
    <property type="component" value="Unassembled WGS sequence"/>
</dbReference>
<name>A0A401PPZ6_SCYTO</name>
<evidence type="ECO:0000256" key="1">
    <source>
        <dbReference type="SAM" id="Coils"/>
    </source>
</evidence>
<dbReference type="SUPFAM" id="SSF47923">
    <property type="entry name" value="Ypt/Rab-GAP domain of gyp1p"/>
    <property type="match status" value="1"/>
</dbReference>
<dbReference type="STRING" id="75743.A0A401PPZ6"/>
<evidence type="ECO:0000313" key="3">
    <source>
        <dbReference type="Proteomes" id="UP000288216"/>
    </source>
</evidence>
<reference evidence="2 3" key="1">
    <citation type="journal article" date="2018" name="Nat. Ecol. Evol.">
        <title>Shark genomes provide insights into elasmobranch evolution and the origin of vertebrates.</title>
        <authorList>
            <person name="Hara Y"/>
            <person name="Yamaguchi K"/>
            <person name="Onimaru K"/>
            <person name="Kadota M"/>
            <person name="Koyanagi M"/>
            <person name="Keeley SD"/>
            <person name="Tatsumi K"/>
            <person name="Tanaka K"/>
            <person name="Motone F"/>
            <person name="Kageyama Y"/>
            <person name="Nozu R"/>
            <person name="Adachi N"/>
            <person name="Nishimura O"/>
            <person name="Nakagawa R"/>
            <person name="Tanegashima C"/>
            <person name="Kiyatake I"/>
            <person name="Matsumoto R"/>
            <person name="Murakumo K"/>
            <person name="Nishida K"/>
            <person name="Terakita A"/>
            <person name="Kuratani S"/>
            <person name="Sato K"/>
            <person name="Hyodo S Kuraku.S."/>
        </authorList>
    </citation>
    <scope>NUCLEOTIDE SEQUENCE [LARGE SCALE GENOMIC DNA]</scope>
</reference>
<evidence type="ECO:0000313" key="2">
    <source>
        <dbReference type="EMBL" id="GCB75151.1"/>
    </source>
</evidence>
<gene>
    <name evidence="2" type="ORF">scyTo_0019730</name>
</gene>
<accession>A0A401PPZ6</accession>
<feature type="coiled-coil region" evidence="1">
    <location>
        <begin position="180"/>
        <end position="247"/>
    </location>
</feature>